<dbReference type="InterPro" id="IPR027417">
    <property type="entry name" value="P-loop_NTPase"/>
</dbReference>
<name>A0A173GDK0_9CAUD</name>
<comment type="catalytic activity">
    <reaction evidence="9">
        <text>dTMP + ATP = dTDP + ADP</text>
        <dbReference type="Rhea" id="RHEA:13517"/>
        <dbReference type="ChEBI" id="CHEBI:30616"/>
        <dbReference type="ChEBI" id="CHEBI:58369"/>
        <dbReference type="ChEBI" id="CHEBI:63528"/>
        <dbReference type="ChEBI" id="CHEBI:456216"/>
        <dbReference type="EC" id="2.7.4.9"/>
    </reaction>
</comment>
<dbReference type="HAMAP" id="MF_00165">
    <property type="entry name" value="Thymidylate_kinase"/>
    <property type="match status" value="1"/>
</dbReference>
<dbReference type="InterPro" id="IPR039430">
    <property type="entry name" value="Thymidylate_kin-like_dom"/>
</dbReference>
<proteinExistence type="inferred from homology"/>
<feature type="domain" description="Thymidylate kinase-like" evidence="10">
    <location>
        <begin position="28"/>
        <end position="171"/>
    </location>
</feature>
<dbReference type="EMBL" id="KU886223">
    <property type="protein sequence ID" value="ANH51774.2"/>
    <property type="molecule type" value="Genomic_DNA"/>
</dbReference>
<evidence type="ECO:0000256" key="7">
    <source>
        <dbReference type="ARBA" id="ARBA00022777"/>
    </source>
</evidence>
<dbReference type="GO" id="GO:0006235">
    <property type="term" value="P:dTTP biosynthetic process"/>
    <property type="evidence" value="ECO:0007669"/>
    <property type="project" value="UniProtKB-UniPathway"/>
</dbReference>
<dbReference type="Proteomes" id="UP000222975">
    <property type="component" value="Segment"/>
</dbReference>
<evidence type="ECO:0000256" key="2">
    <source>
        <dbReference type="ARBA" id="ARBA00009776"/>
    </source>
</evidence>
<evidence type="ECO:0000256" key="4">
    <source>
        <dbReference type="ARBA" id="ARBA00022679"/>
    </source>
</evidence>
<accession>A0A173GDK0</accession>
<dbReference type="PANTHER" id="PTHR10344:SF4">
    <property type="entry name" value="UMP-CMP KINASE 2, MITOCHONDRIAL"/>
    <property type="match status" value="1"/>
</dbReference>
<gene>
    <name evidence="11" type="ORF">SIMMY50_316</name>
</gene>
<dbReference type="NCBIfam" id="TIGR00041">
    <property type="entry name" value="DTMP_kinase"/>
    <property type="match status" value="1"/>
</dbReference>
<dbReference type="PANTHER" id="PTHR10344">
    <property type="entry name" value="THYMIDYLATE KINASE"/>
    <property type="match status" value="1"/>
</dbReference>
<keyword evidence="7 11" id="KW-0418">Kinase</keyword>
<dbReference type="UniPathway" id="UPA00575"/>
<organism evidence="11 12">
    <name type="scientific">Erwinia phage vB_EamM_Simmy50</name>
    <dbReference type="NCBI Taxonomy" id="1815988"/>
    <lineage>
        <taxon>Viruses</taxon>
        <taxon>Duplodnaviria</taxon>
        <taxon>Heunggongvirae</taxon>
        <taxon>Uroviricota</taxon>
        <taxon>Caudoviricetes</taxon>
        <taxon>Chimalliviridae</taxon>
        <taxon>Agricanvirus</taxon>
        <taxon>Agricanvirus simmy50</taxon>
    </lineage>
</organism>
<dbReference type="EC" id="2.7.4.9" evidence="3"/>
<evidence type="ECO:0000259" key="10">
    <source>
        <dbReference type="Pfam" id="PF02223"/>
    </source>
</evidence>
<keyword evidence="8" id="KW-0067">ATP-binding</keyword>
<evidence type="ECO:0000256" key="8">
    <source>
        <dbReference type="ARBA" id="ARBA00022840"/>
    </source>
</evidence>
<keyword evidence="12" id="KW-1185">Reference proteome</keyword>
<keyword evidence="4" id="KW-0808">Transferase</keyword>
<evidence type="ECO:0000256" key="3">
    <source>
        <dbReference type="ARBA" id="ARBA00012980"/>
    </source>
</evidence>
<keyword evidence="5" id="KW-0545">Nucleotide biosynthesis</keyword>
<dbReference type="CDD" id="cd01672">
    <property type="entry name" value="TMPK"/>
    <property type="match status" value="1"/>
</dbReference>
<protein>
    <recommendedName>
        <fullName evidence="3">dTMP kinase</fullName>
        <ecNumber evidence="3">2.7.4.9</ecNumber>
    </recommendedName>
</protein>
<dbReference type="GO" id="GO:0005524">
    <property type="term" value="F:ATP binding"/>
    <property type="evidence" value="ECO:0007669"/>
    <property type="project" value="UniProtKB-KW"/>
</dbReference>
<comment type="similarity">
    <text evidence="2">Belongs to the thymidylate kinase family.</text>
</comment>
<dbReference type="InterPro" id="IPR018094">
    <property type="entry name" value="Thymidylate_kinase"/>
</dbReference>
<keyword evidence="6" id="KW-0547">Nucleotide-binding</keyword>
<dbReference type="GO" id="GO:0004798">
    <property type="term" value="F:dTMP kinase activity"/>
    <property type="evidence" value="ECO:0007669"/>
    <property type="project" value="UniProtKB-EC"/>
</dbReference>
<comment type="pathway">
    <text evidence="1">Pyrimidine metabolism; dTTP biosynthesis.</text>
</comment>
<dbReference type="Pfam" id="PF02223">
    <property type="entry name" value="Thymidylate_kin"/>
    <property type="match status" value="1"/>
</dbReference>
<evidence type="ECO:0000313" key="11">
    <source>
        <dbReference type="EMBL" id="ANH51774.2"/>
    </source>
</evidence>
<evidence type="ECO:0000313" key="12">
    <source>
        <dbReference type="Proteomes" id="UP000222975"/>
    </source>
</evidence>
<evidence type="ECO:0000256" key="1">
    <source>
        <dbReference type="ARBA" id="ARBA00004992"/>
    </source>
</evidence>
<dbReference type="Gene3D" id="3.40.50.300">
    <property type="entry name" value="P-loop containing nucleotide triphosphate hydrolases"/>
    <property type="match status" value="1"/>
</dbReference>
<evidence type="ECO:0000256" key="6">
    <source>
        <dbReference type="ARBA" id="ARBA00022741"/>
    </source>
</evidence>
<sequence>MTAEEIRKAMWVYDALSNSHRGLYVKAEGPDGSGKSTFVKLLTEWLQTQLGNSRAVMTREMGGTAQGRVFREMVLFPKETQELDLQTETLLCWADRVEGQKQVKAWLNAGIAVVQDRTYFSTYAYQGMLYGQSPLVSKIHSGLDIMNADIVFVLDVDPEDILARVGRREAKGNEDPTGNDRMDVMTDRQLKDLCYFYRGIEHQMPACANIKQSKVIHLDGRQTQEQLLQDAIVHLTRFLDEKEREANDLCRAIC</sequence>
<evidence type="ECO:0000256" key="9">
    <source>
        <dbReference type="ARBA" id="ARBA00048743"/>
    </source>
</evidence>
<evidence type="ECO:0000256" key="5">
    <source>
        <dbReference type="ARBA" id="ARBA00022727"/>
    </source>
</evidence>
<reference evidence="12" key="1">
    <citation type="submission" date="2016-03" db="EMBL/GenBank/DDBJ databases">
        <authorList>
            <person name="Sharma R."/>
            <person name="Simister A.R."/>
            <person name="Berg J.A."/>
            <person name="Jensen G.L."/>
            <person name="Keele B.R."/>
            <person name="Ward M.E.H."/>
            <person name="Breakwell D.P."/>
            <person name="Hope S."/>
            <person name="Grose J.H."/>
        </authorList>
    </citation>
    <scope>NUCLEOTIDE SEQUENCE [LARGE SCALE GENOMIC DNA]</scope>
</reference>
<dbReference type="SUPFAM" id="SSF52540">
    <property type="entry name" value="P-loop containing nucleoside triphosphate hydrolases"/>
    <property type="match status" value="1"/>
</dbReference>
<dbReference type="GO" id="GO:0006227">
    <property type="term" value="P:dUDP biosynthetic process"/>
    <property type="evidence" value="ECO:0007669"/>
    <property type="project" value="TreeGrafter"/>
</dbReference>
<dbReference type="GO" id="GO:0006233">
    <property type="term" value="P:dTDP biosynthetic process"/>
    <property type="evidence" value="ECO:0007669"/>
    <property type="project" value="InterPro"/>
</dbReference>